<accession>A0AAV3QT27</accession>
<dbReference type="AlphaFoldDB" id="A0AAV3QT27"/>
<proteinExistence type="predicted"/>
<feature type="compositionally biased region" description="Polar residues" evidence="1">
    <location>
        <begin position="26"/>
        <end position="43"/>
    </location>
</feature>
<sequence>MPGLMALQQFQPTSVPLGGFAGSMTMPSSVQPAIPQPSASIGNVGQKDVGETGDVNPSEGPLKSDSKDDYDSMMCMRGSLLFLS</sequence>
<evidence type="ECO:0000313" key="3">
    <source>
        <dbReference type="Proteomes" id="UP001454036"/>
    </source>
</evidence>
<organism evidence="2 3">
    <name type="scientific">Lithospermum erythrorhizon</name>
    <name type="common">Purple gromwell</name>
    <name type="synonym">Lithospermum officinale var. erythrorhizon</name>
    <dbReference type="NCBI Taxonomy" id="34254"/>
    <lineage>
        <taxon>Eukaryota</taxon>
        <taxon>Viridiplantae</taxon>
        <taxon>Streptophyta</taxon>
        <taxon>Embryophyta</taxon>
        <taxon>Tracheophyta</taxon>
        <taxon>Spermatophyta</taxon>
        <taxon>Magnoliopsida</taxon>
        <taxon>eudicotyledons</taxon>
        <taxon>Gunneridae</taxon>
        <taxon>Pentapetalae</taxon>
        <taxon>asterids</taxon>
        <taxon>lamiids</taxon>
        <taxon>Boraginales</taxon>
        <taxon>Boraginaceae</taxon>
        <taxon>Boraginoideae</taxon>
        <taxon>Lithospermeae</taxon>
        <taxon>Lithospermum</taxon>
    </lineage>
</organism>
<dbReference type="EMBL" id="BAABME010006014">
    <property type="protein sequence ID" value="GAA0167239.1"/>
    <property type="molecule type" value="Genomic_DNA"/>
</dbReference>
<gene>
    <name evidence="2" type="ORF">LIER_22216</name>
</gene>
<dbReference type="Proteomes" id="UP001454036">
    <property type="component" value="Unassembled WGS sequence"/>
</dbReference>
<reference evidence="2 3" key="1">
    <citation type="submission" date="2024-01" db="EMBL/GenBank/DDBJ databases">
        <title>The complete chloroplast genome sequence of Lithospermum erythrorhizon: insights into the phylogenetic relationship among Boraginaceae species and the maternal lineages of purple gromwells.</title>
        <authorList>
            <person name="Okada T."/>
            <person name="Watanabe K."/>
        </authorList>
    </citation>
    <scope>NUCLEOTIDE SEQUENCE [LARGE SCALE GENOMIC DNA]</scope>
</reference>
<comment type="caution">
    <text evidence="2">The sequence shown here is derived from an EMBL/GenBank/DDBJ whole genome shotgun (WGS) entry which is preliminary data.</text>
</comment>
<evidence type="ECO:0000256" key="1">
    <source>
        <dbReference type="SAM" id="MobiDB-lite"/>
    </source>
</evidence>
<feature type="region of interest" description="Disordered" evidence="1">
    <location>
        <begin position="26"/>
        <end position="70"/>
    </location>
</feature>
<protein>
    <submittedName>
        <fullName evidence="2">Uncharacterized protein</fullName>
    </submittedName>
</protein>
<name>A0AAV3QT27_LITER</name>
<evidence type="ECO:0000313" key="2">
    <source>
        <dbReference type="EMBL" id="GAA0167239.1"/>
    </source>
</evidence>
<keyword evidence="3" id="KW-1185">Reference proteome</keyword>